<feature type="non-terminal residue" evidence="2">
    <location>
        <position position="65"/>
    </location>
</feature>
<dbReference type="PANTHER" id="PTHR43908">
    <property type="entry name" value="AT29763P-RELATED"/>
    <property type="match status" value="1"/>
</dbReference>
<dbReference type="GO" id="GO:0030544">
    <property type="term" value="F:Hsp70 protein binding"/>
    <property type="evidence" value="ECO:0007669"/>
    <property type="project" value="TreeGrafter"/>
</dbReference>
<dbReference type="SMART" id="SM00271">
    <property type="entry name" value="DnaJ"/>
    <property type="match status" value="1"/>
</dbReference>
<dbReference type="VEuPathDB" id="FungiDB:MUCCIDRAFT_126048"/>
<dbReference type="Pfam" id="PF00226">
    <property type="entry name" value="DnaJ"/>
    <property type="match status" value="1"/>
</dbReference>
<dbReference type="Proteomes" id="UP000077051">
    <property type="component" value="Unassembled WGS sequence"/>
</dbReference>
<dbReference type="InterPro" id="IPR051100">
    <property type="entry name" value="DnaJ_subfamily_B/C"/>
</dbReference>
<dbReference type="AlphaFoldDB" id="A0A162RQH0"/>
<dbReference type="OrthoDB" id="10250354at2759"/>
<name>A0A162RQH0_MUCCL</name>
<evidence type="ECO:0000259" key="1">
    <source>
        <dbReference type="PROSITE" id="PS50076"/>
    </source>
</evidence>
<gene>
    <name evidence="2" type="ORF">MUCCIDRAFT_126048</name>
</gene>
<feature type="non-terminal residue" evidence="2">
    <location>
        <position position="1"/>
    </location>
</feature>
<dbReference type="Gene3D" id="1.10.287.110">
    <property type="entry name" value="DnaJ domain"/>
    <property type="match status" value="1"/>
</dbReference>
<dbReference type="CDD" id="cd06257">
    <property type="entry name" value="DnaJ"/>
    <property type="match status" value="1"/>
</dbReference>
<dbReference type="SUPFAM" id="SSF46565">
    <property type="entry name" value="Chaperone J-domain"/>
    <property type="match status" value="1"/>
</dbReference>
<dbReference type="EMBL" id="AMYB01000001">
    <property type="protein sequence ID" value="OAD07979.1"/>
    <property type="molecule type" value="Genomic_DNA"/>
</dbReference>
<dbReference type="PANTHER" id="PTHR43908:SF3">
    <property type="entry name" value="AT29763P-RELATED"/>
    <property type="match status" value="1"/>
</dbReference>
<dbReference type="InterPro" id="IPR036869">
    <property type="entry name" value="J_dom_sf"/>
</dbReference>
<proteinExistence type="predicted"/>
<organism evidence="2 3">
    <name type="scientific">Mucor lusitanicus CBS 277.49</name>
    <dbReference type="NCBI Taxonomy" id="747725"/>
    <lineage>
        <taxon>Eukaryota</taxon>
        <taxon>Fungi</taxon>
        <taxon>Fungi incertae sedis</taxon>
        <taxon>Mucoromycota</taxon>
        <taxon>Mucoromycotina</taxon>
        <taxon>Mucoromycetes</taxon>
        <taxon>Mucorales</taxon>
        <taxon>Mucorineae</taxon>
        <taxon>Mucoraceae</taxon>
        <taxon>Mucor</taxon>
    </lineage>
</organism>
<evidence type="ECO:0000313" key="3">
    <source>
        <dbReference type="Proteomes" id="UP000077051"/>
    </source>
</evidence>
<feature type="domain" description="J" evidence="1">
    <location>
        <begin position="1"/>
        <end position="64"/>
    </location>
</feature>
<protein>
    <recommendedName>
        <fullName evidence="1">J domain-containing protein</fullName>
    </recommendedName>
</protein>
<dbReference type="PROSITE" id="PS50076">
    <property type="entry name" value="DNAJ_2"/>
    <property type="match status" value="1"/>
</dbReference>
<accession>A0A162RQH0</accession>
<keyword evidence="3" id="KW-1185">Reference proteome</keyword>
<dbReference type="GO" id="GO:0005789">
    <property type="term" value="C:endoplasmic reticulum membrane"/>
    <property type="evidence" value="ECO:0007669"/>
    <property type="project" value="TreeGrafter"/>
</dbReference>
<comment type="caution">
    <text evidence="2">The sequence shown here is derived from an EMBL/GenBank/DDBJ whole genome shotgun (WGS) entry which is preliminary data.</text>
</comment>
<dbReference type="STRING" id="747725.A0A162RQH0"/>
<dbReference type="GO" id="GO:0071218">
    <property type="term" value="P:cellular response to misfolded protein"/>
    <property type="evidence" value="ECO:0007669"/>
    <property type="project" value="TreeGrafter"/>
</dbReference>
<reference evidence="2 3" key="1">
    <citation type="submission" date="2015-06" db="EMBL/GenBank/DDBJ databases">
        <title>Expansion of signal transduction pathways in fungi by whole-genome duplication.</title>
        <authorList>
            <consortium name="DOE Joint Genome Institute"/>
            <person name="Corrochano L.M."/>
            <person name="Kuo A."/>
            <person name="Marcet-Houben M."/>
            <person name="Polaino S."/>
            <person name="Salamov A."/>
            <person name="Villalobos J.M."/>
            <person name="Alvarez M.I."/>
            <person name="Avalos J."/>
            <person name="Benito E.P."/>
            <person name="Benoit I."/>
            <person name="Burger G."/>
            <person name="Camino L.P."/>
            <person name="Canovas D."/>
            <person name="Cerda-Olmedo E."/>
            <person name="Cheng J.-F."/>
            <person name="Dominguez A."/>
            <person name="Elias M."/>
            <person name="Eslava A.P."/>
            <person name="Glaser F."/>
            <person name="Grimwood J."/>
            <person name="Gutierrez G."/>
            <person name="Heitman J."/>
            <person name="Henrissat B."/>
            <person name="Iturriaga E.A."/>
            <person name="Lang B.F."/>
            <person name="Lavin J.L."/>
            <person name="Lee S."/>
            <person name="Li W."/>
            <person name="Lindquist E."/>
            <person name="Lopez-Garcia S."/>
            <person name="Luque E.M."/>
            <person name="Marcos A.T."/>
            <person name="Martin J."/>
            <person name="Mccluskey K."/>
            <person name="Medina H.R."/>
            <person name="Miralles-Duran A."/>
            <person name="Miyazaki A."/>
            <person name="Munoz-Torres E."/>
            <person name="Oguiza J.A."/>
            <person name="Ohm R."/>
            <person name="Olmedo M."/>
            <person name="Orejas M."/>
            <person name="Ortiz-Castellanos L."/>
            <person name="Pisabarro A.G."/>
            <person name="Rodriguez-Romero J."/>
            <person name="Ruiz-Herrera J."/>
            <person name="Ruiz-Vazquez R."/>
            <person name="Sanz C."/>
            <person name="Schackwitz W."/>
            <person name="Schmutz J."/>
            <person name="Shahriari M."/>
            <person name="Shelest E."/>
            <person name="Silva-Franco F."/>
            <person name="Soanes D."/>
            <person name="Syed K."/>
            <person name="Tagua V.G."/>
            <person name="Talbot N.J."/>
            <person name="Thon M."/>
            <person name="De Vries R.P."/>
            <person name="Wiebenga A."/>
            <person name="Yadav J.S."/>
            <person name="Braun E.L."/>
            <person name="Baker S."/>
            <person name="Garre V."/>
            <person name="Horwitz B."/>
            <person name="Torres-Martinez S."/>
            <person name="Idnurm A."/>
            <person name="Herrera-Estrella A."/>
            <person name="Gabaldon T."/>
            <person name="Grigoriev I.V."/>
        </authorList>
    </citation>
    <scope>NUCLEOTIDE SEQUENCE [LARGE SCALE GENOMIC DNA]</scope>
    <source>
        <strain evidence="2 3">CBS 277.49</strain>
    </source>
</reference>
<dbReference type="PRINTS" id="PR00625">
    <property type="entry name" value="JDOMAIN"/>
</dbReference>
<dbReference type="InterPro" id="IPR001623">
    <property type="entry name" value="DnaJ_domain"/>
</dbReference>
<sequence length="65" mass="7253">YYKVLSVERTATDVQIKKAYRKQALQFHPDKNSAPGADEAFKLVAKAFDVLSDSNKRAIHDEGGD</sequence>
<evidence type="ECO:0000313" key="2">
    <source>
        <dbReference type="EMBL" id="OAD07979.1"/>
    </source>
</evidence>